<evidence type="ECO:0000259" key="10">
    <source>
        <dbReference type="Pfam" id="PF12705"/>
    </source>
</evidence>
<dbReference type="InterPro" id="IPR027417">
    <property type="entry name" value="P-loop_NTPase"/>
</dbReference>
<dbReference type="Gene3D" id="3.40.50.300">
    <property type="entry name" value="P-loop containing nucleotide triphosphate hydrolases"/>
    <property type="match status" value="1"/>
</dbReference>
<dbReference type="InterPro" id="IPR011335">
    <property type="entry name" value="Restrct_endonuc-II-like"/>
</dbReference>
<dbReference type="InterPro" id="IPR038726">
    <property type="entry name" value="PDDEXK_AddAB-type"/>
</dbReference>
<evidence type="ECO:0000313" key="12">
    <source>
        <dbReference type="Proteomes" id="UP000434036"/>
    </source>
</evidence>
<keyword evidence="12" id="KW-1185">Reference proteome</keyword>
<dbReference type="AlphaFoldDB" id="A0A6N8U489"/>
<dbReference type="Proteomes" id="UP000434036">
    <property type="component" value="Unassembled WGS sequence"/>
</dbReference>
<accession>A0A6N8U489</accession>
<evidence type="ECO:0000256" key="5">
    <source>
        <dbReference type="ARBA" id="ARBA00022806"/>
    </source>
</evidence>
<dbReference type="InterPro" id="IPR011604">
    <property type="entry name" value="PDDEXK-like_dom_sf"/>
</dbReference>
<dbReference type="SUPFAM" id="SSF52980">
    <property type="entry name" value="Restriction endonuclease-like"/>
    <property type="match status" value="1"/>
</dbReference>
<keyword evidence="8" id="KW-0238">DNA-binding</keyword>
<organism evidence="11 12">
    <name type="scientific">Copranaerobaculum intestinale</name>
    <dbReference type="NCBI Taxonomy" id="2692629"/>
    <lineage>
        <taxon>Bacteria</taxon>
        <taxon>Bacillati</taxon>
        <taxon>Bacillota</taxon>
        <taxon>Erysipelotrichia</taxon>
        <taxon>Erysipelotrichales</taxon>
        <taxon>Erysipelotrichaceae</taxon>
        <taxon>Copranaerobaculum</taxon>
    </lineage>
</organism>
<evidence type="ECO:0000256" key="7">
    <source>
        <dbReference type="ARBA" id="ARBA00022840"/>
    </source>
</evidence>
<evidence type="ECO:0000256" key="2">
    <source>
        <dbReference type="ARBA" id="ARBA00022741"/>
    </source>
</evidence>
<sequence>MDMKNLPQNATLLAPAHQHGFLRVLFSSDAGYANIDILSVENWLNKHASYNPVEQLFQARKLLANQPDNIFKTQLQDPSFLIECLQFAELLKIYDIALESLPRDTAEEAALAEILNILCSLHTKADDLIQHCNQVESIDENVYVMPTRYPAATDILVKRLCEKGAVFLDQQDQQPQIEFYHAINIRQEAESCAQYILRHHINAESCVIMLSDPNLLPYIKQTFKHYQIPFTILHENARDVSILITAKLLTYYLNPTNENLFAVLNSDFMKHPYLPQLIEYIQLFDADIQKAFHHIRKQDLMSELINKHDKERLDRLEACAEEARQEVVSKLNLILQANTYDTLLRAVYDQIYSILQNDQRQLEKLQKLFQNVYPQLHQPEDLLFFIHYLHTLSSSVNPDAYQGAFITDLARPLPPRSYLFVMGCTQANYPGFPSQKGFFDEAYVSKIAFPSMEERYQKHLYQTEAVMKDCQHLILSYSQGDFSGKGQEAALEIELFSQKKSVPYPLFSEFNKNLLKPNIHPATAKQLFVKNGMMHGSISSLERYISCPFSYFLKYGLNIREPLDNTFSSNRIGTLAHFVLETLVEKYGKQYANTKPEEIRQLIHTELTKAGNIYTAQQNVFEILEERLFRSLISMMDILKDMEQHTSYQPAACEYPFEYSMILGKHMTLTVKGIIDRLDVCDDLIRIIDYKSSRKNLSETKVFAAQQLQLLTYALIAQDTFQKKPGGAYYISLKTENIQADAGKMKRRPVEYVPFDKSDYEEQKIKVHRLDGWTFETDGQLMDDDGRHIKGFRMNKNEEISIRKVYDIDVLRALVKQMYAVITSRIQDGQFDLTPAQNACQFCPYHAICRYHGLTHEKEPLVEPDDTLYRKGGKGHAELES</sequence>
<dbReference type="EMBL" id="WUUQ01000001">
    <property type="protein sequence ID" value="MXQ72780.1"/>
    <property type="molecule type" value="Genomic_DNA"/>
</dbReference>
<keyword evidence="6" id="KW-0269">Exonuclease</keyword>
<dbReference type="RefSeq" id="WP_160624261.1">
    <property type="nucleotide sequence ID" value="NZ_WUUQ01000001.1"/>
</dbReference>
<proteinExistence type="predicted"/>
<protein>
    <submittedName>
        <fullName evidence="11">DUF2800 domain-containing protein</fullName>
    </submittedName>
</protein>
<dbReference type="GO" id="GO:0006281">
    <property type="term" value="P:DNA repair"/>
    <property type="evidence" value="ECO:0007669"/>
    <property type="project" value="UniProtKB-KW"/>
</dbReference>
<name>A0A6N8U489_9FIRM</name>
<keyword evidence="7" id="KW-0067">ATP-binding</keyword>
<evidence type="ECO:0000256" key="6">
    <source>
        <dbReference type="ARBA" id="ARBA00022839"/>
    </source>
</evidence>
<evidence type="ECO:0000256" key="3">
    <source>
        <dbReference type="ARBA" id="ARBA00022763"/>
    </source>
</evidence>
<evidence type="ECO:0000256" key="1">
    <source>
        <dbReference type="ARBA" id="ARBA00022722"/>
    </source>
</evidence>
<evidence type="ECO:0000256" key="9">
    <source>
        <dbReference type="ARBA" id="ARBA00023204"/>
    </source>
</evidence>
<dbReference type="GO" id="GO:0003677">
    <property type="term" value="F:DNA binding"/>
    <property type="evidence" value="ECO:0007669"/>
    <property type="project" value="UniProtKB-KW"/>
</dbReference>
<keyword evidence="5" id="KW-0347">Helicase</keyword>
<keyword evidence="9" id="KW-0234">DNA repair</keyword>
<dbReference type="GO" id="GO:0004386">
    <property type="term" value="F:helicase activity"/>
    <property type="evidence" value="ECO:0007669"/>
    <property type="project" value="UniProtKB-KW"/>
</dbReference>
<evidence type="ECO:0000256" key="8">
    <source>
        <dbReference type="ARBA" id="ARBA00023125"/>
    </source>
</evidence>
<keyword evidence="2" id="KW-0547">Nucleotide-binding</keyword>
<comment type="caution">
    <text evidence="11">The sequence shown here is derived from an EMBL/GenBank/DDBJ whole genome shotgun (WGS) entry which is preliminary data.</text>
</comment>
<gene>
    <name evidence="11" type="ORF">GSF08_02310</name>
</gene>
<keyword evidence="1" id="KW-0540">Nuclease</keyword>
<keyword evidence="4" id="KW-0378">Hydrolase</keyword>
<evidence type="ECO:0000256" key="4">
    <source>
        <dbReference type="ARBA" id="ARBA00022801"/>
    </source>
</evidence>
<reference evidence="11 12" key="1">
    <citation type="submission" date="2019-12" db="EMBL/GenBank/DDBJ databases">
        <authorList>
            <person name="Yang R."/>
        </authorList>
    </citation>
    <scope>NUCLEOTIDE SEQUENCE [LARGE SCALE GENOMIC DNA]</scope>
    <source>
        <strain evidence="11 12">DONG20-135</strain>
    </source>
</reference>
<dbReference type="Pfam" id="PF12705">
    <property type="entry name" value="PDDEXK_1"/>
    <property type="match status" value="1"/>
</dbReference>
<feature type="domain" description="PD-(D/E)XK endonuclease-like" evidence="10">
    <location>
        <begin position="537"/>
        <end position="850"/>
    </location>
</feature>
<evidence type="ECO:0000313" key="11">
    <source>
        <dbReference type="EMBL" id="MXQ72780.1"/>
    </source>
</evidence>
<dbReference type="Gene3D" id="3.90.320.10">
    <property type="match status" value="1"/>
</dbReference>
<dbReference type="GO" id="GO:0005524">
    <property type="term" value="F:ATP binding"/>
    <property type="evidence" value="ECO:0007669"/>
    <property type="project" value="UniProtKB-KW"/>
</dbReference>
<keyword evidence="3" id="KW-0227">DNA damage</keyword>
<dbReference type="SUPFAM" id="SSF52540">
    <property type="entry name" value="P-loop containing nucleoside triphosphate hydrolases"/>
    <property type="match status" value="1"/>
</dbReference>
<dbReference type="GO" id="GO:0004527">
    <property type="term" value="F:exonuclease activity"/>
    <property type="evidence" value="ECO:0007669"/>
    <property type="project" value="UniProtKB-KW"/>
</dbReference>
<reference evidence="11 12" key="2">
    <citation type="submission" date="2020-01" db="EMBL/GenBank/DDBJ databases">
        <title>Clostridiaceae sp. nov. isolated from the gut of human by culturomics.</title>
        <authorList>
            <person name="Chang Y."/>
        </authorList>
    </citation>
    <scope>NUCLEOTIDE SEQUENCE [LARGE SCALE GENOMIC DNA]</scope>
    <source>
        <strain evidence="11 12">DONG20-135</strain>
    </source>
</reference>